<comment type="caution">
    <text evidence="1">The sequence shown here is derived from an EMBL/GenBank/DDBJ whole genome shotgun (WGS) entry which is preliminary data.</text>
</comment>
<evidence type="ECO:0000313" key="1">
    <source>
        <dbReference type="EMBL" id="GAB11999.1"/>
    </source>
</evidence>
<gene>
    <name evidence="1" type="ORF">ARGLB_008_00190</name>
</gene>
<protein>
    <submittedName>
        <fullName evidence="1">Uncharacterized protein</fullName>
    </submittedName>
</protein>
<dbReference type="EMBL" id="BAEG01000008">
    <property type="protein sequence ID" value="GAB11999.1"/>
    <property type="molecule type" value="Genomic_DNA"/>
</dbReference>
<dbReference type="Proteomes" id="UP000003828">
    <property type="component" value="Unassembled WGS sequence"/>
</dbReference>
<proteinExistence type="predicted"/>
<reference evidence="1 2" key="1">
    <citation type="submission" date="2011-12" db="EMBL/GenBank/DDBJ databases">
        <title>Whole genome shotgun sequence of Arthrobacter globiformis NBRC 12137.</title>
        <authorList>
            <person name="Miyazawa S."/>
            <person name="Hosoyama A."/>
            <person name="Tsuchikane K."/>
            <person name="Katsumata H."/>
            <person name="Yamazaki S."/>
            <person name="Fujita N."/>
        </authorList>
    </citation>
    <scope>NUCLEOTIDE SEQUENCE [LARGE SCALE GENOMIC DNA]</scope>
    <source>
        <strain evidence="1 2">NBRC 12137</strain>
    </source>
</reference>
<accession>H0QGP8</accession>
<sequence length="89" mass="9757">MVRFGAFPQLFKRDGFDTGVADINDEPQALTEVVGALHNDVKSLDALGGYMSLGGDLGLTAVEVHADQYLELLVQNFSPHARPRRCDRI</sequence>
<dbReference type="AlphaFoldDB" id="H0QGP8"/>
<evidence type="ECO:0000313" key="2">
    <source>
        <dbReference type="Proteomes" id="UP000003828"/>
    </source>
</evidence>
<keyword evidence="2" id="KW-1185">Reference proteome</keyword>
<organism evidence="1 2">
    <name type="scientific">Arthrobacter globiformis (strain ATCC 8010 / DSM 20124 / JCM 1332 / NBRC 12137 / NCIMB 8907 / NRRL B-2979 / 168)</name>
    <dbReference type="NCBI Taxonomy" id="1077972"/>
    <lineage>
        <taxon>Bacteria</taxon>
        <taxon>Bacillati</taxon>
        <taxon>Actinomycetota</taxon>
        <taxon>Actinomycetes</taxon>
        <taxon>Micrococcales</taxon>
        <taxon>Micrococcaceae</taxon>
        <taxon>Arthrobacter</taxon>
    </lineage>
</organism>
<name>H0QGP8_ARTG1</name>